<name>A0ABS9WGC4_9ACTN</name>
<dbReference type="InterPro" id="IPR036178">
    <property type="entry name" value="Formintransfe-cycloase-like_sf"/>
</dbReference>
<proteinExistence type="predicted"/>
<sequence length="205" mass="21051">MVNTDFLDALASKAPTPGGGGAAAYAGALAAALTSMVGELTVGKKRYAEVEGQVRSELRELDVTRGRLVALIDADAAAFAPLAAAYGMPRETPEEQAAKDAALQAALVDACEVPLEIMRQCVLVAESCDFMARHGSVMAVSDAGAAAVLAKAALQAASLNVVINVGSMADAERAARYADEADMLLDAGCAQADAVFAYVMERLRG</sequence>
<keyword evidence="3" id="KW-1185">Reference proteome</keyword>
<dbReference type="InterPro" id="IPR007044">
    <property type="entry name" value="Cyclodeamin/CycHdrlase"/>
</dbReference>
<feature type="domain" description="Cyclodeaminase/cyclohydrolase" evidence="1">
    <location>
        <begin position="5"/>
        <end position="182"/>
    </location>
</feature>
<reference evidence="2" key="1">
    <citation type="submission" date="2021-11" db="EMBL/GenBank/DDBJ databases">
        <title>A Novel Adlercreutzia Species, isolated from a Allomyrina dichotoma larva feces.</title>
        <authorList>
            <person name="Suh M.K."/>
        </authorList>
    </citation>
    <scope>NUCLEOTIDE SEQUENCE</scope>
    <source>
        <strain evidence="2">JBNU-10</strain>
    </source>
</reference>
<protein>
    <submittedName>
        <fullName evidence="2">Cyclodeaminase/cyclohydrolase family protein</fullName>
    </submittedName>
</protein>
<dbReference type="EMBL" id="JAJMLW010000001">
    <property type="protein sequence ID" value="MCI2241291.1"/>
    <property type="molecule type" value="Genomic_DNA"/>
</dbReference>
<dbReference type="Gene3D" id="1.20.120.680">
    <property type="entry name" value="Formiminotetrahydrofolate cyclodeaminase monomer, up-and-down helical bundle"/>
    <property type="match status" value="1"/>
</dbReference>
<dbReference type="Pfam" id="PF04961">
    <property type="entry name" value="FTCD_C"/>
    <property type="match status" value="1"/>
</dbReference>
<comment type="caution">
    <text evidence="2">The sequence shown here is derived from an EMBL/GenBank/DDBJ whole genome shotgun (WGS) entry which is preliminary data.</text>
</comment>
<evidence type="ECO:0000259" key="1">
    <source>
        <dbReference type="Pfam" id="PF04961"/>
    </source>
</evidence>
<evidence type="ECO:0000313" key="3">
    <source>
        <dbReference type="Proteomes" id="UP001430755"/>
    </source>
</evidence>
<dbReference type="RefSeq" id="WP_242163308.1">
    <property type="nucleotide sequence ID" value="NZ_JAJMLW010000001.1"/>
</dbReference>
<dbReference type="Proteomes" id="UP001430755">
    <property type="component" value="Unassembled WGS sequence"/>
</dbReference>
<accession>A0ABS9WGC4</accession>
<gene>
    <name evidence="2" type="ORF">LPT13_02845</name>
</gene>
<dbReference type="SUPFAM" id="SSF101262">
    <property type="entry name" value="Methenyltetrahydrofolate cyclohydrolase-like"/>
    <property type="match status" value="1"/>
</dbReference>
<evidence type="ECO:0000313" key="2">
    <source>
        <dbReference type="EMBL" id="MCI2241291.1"/>
    </source>
</evidence>
<organism evidence="2 3">
    <name type="scientific">Adlercreutzia faecimuris</name>
    <dbReference type="NCBI Taxonomy" id="2897341"/>
    <lineage>
        <taxon>Bacteria</taxon>
        <taxon>Bacillati</taxon>
        <taxon>Actinomycetota</taxon>
        <taxon>Coriobacteriia</taxon>
        <taxon>Eggerthellales</taxon>
        <taxon>Eggerthellaceae</taxon>
        <taxon>Adlercreutzia</taxon>
    </lineage>
</organism>